<dbReference type="InterPro" id="IPR017850">
    <property type="entry name" value="Alkaline_phosphatase_core_sf"/>
</dbReference>
<evidence type="ECO:0000313" key="8">
    <source>
        <dbReference type="Proteomes" id="UP000286100"/>
    </source>
</evidence>
<dbReference type="GO" id="GO:0016787">
    <property type="term" value="F:hydrolase activity"/>
    <property type="evidence" value="ECO:0007669"/>
    <property type="project" value="UniProtKB-KW"/>
</dbReference>
<name>A0A418WPF9_9SPHN</name>
<evidence type="ECO:0000256" key="2">
    <source>
        <dbReference type="ARBA" id="ARBA00022723"/>
    </source>
</evidence>
<dbReference type="PANTHER" id="PTHR42693">
    <property type="entry name" value="ARYLSULFATASE FAMILY MEMBER"/>
    <property type="match status" value="1"/>
</dbReference>
<comment type="similarity">
    <text evidence="1">Belongs to the sulfatase family.</text>
</comment>
<gene>
    <name evidence="7" type="ORF">D3876_01685</name>
</gene>
<dbReference type="Gene3D" id="3.30.1120.10">
    <property type="match status" value="1"/>
</dbReference>
<keyword evidence="8" id="KW-1185">Reference proteome</keyword>
<keyword evidence="5" id="KW-0732">Signal</keyword>
<sequence length="768" mass="83096">MRYLALSLVVLASSVAAQDRTVLPPPEQPFSGTIGETYRDSKPAIPKPVRAPAGAPNVLLILTDDVGFAAASTFGGPVPTPHLDRLAARGLIYNRFHTTAMCSPTRASLLTGRNHHAVSTGLITDLATGFPGYWATIPRSAATVAEVLRQNGWNTGFFGKHHNVPAAQASAAGPFDLWPTGLGFEYFYGFVGGDTNQWRPKLYRGTTPVAQRHHPETTLDGDLSADLIHWIHNQKAAAPDKPFFAYLAPGSAHAPHQAPAEWIAKFKGKFDGGWDRLREESFARQKTLGIIPADTVLTPRPDVLPAWDSLSADERRVHARMMEVFAGMLAYQDAEIGRVLDELDRMGQAENTLVLFIEGDNGASGEGGPTGESNEIGKLANGVAEDTGWLLKTMPDMGGPESYQLFSAGWAWATNAPFQWTKQVASHLGGTRNGLVVSWPKRIEARGIRSQFTHVTDIMPTILEATGVPMPVRVDGVDQQRVDGVSMVYSFAEAKAPERHRTQYFELLGNRGIYADGWFANTTPRRAPWDPRPVQGLPTDYAWELYDLNRDFSQSRNLAAANPAKLAELQSLWMREAKANNVFPLDDRFGVARVMAGGLPAMRPSTVFWGSGISVAQAAAPSINIRSFSIIADVVVPKGGGEGVVLASGSRFGGWSFFLDRGRPVAVHAFSQQPQHQFRIAAKEKLAPGPAQLRFDFDYARGPGQGGALKISANGRPLAAGKVDRTILIAAGLGETFDIGCDTGAPVADYRGTGDFTGEISKVEVRLR</sequence>
<dbReference type="OrthoDB" id="9803751at2"/>
<dbReference type="InterPro" id="IPR024607">
    <property type="entry name" value="Sulfatase_CS"/>
</dbReference>
<feature type="signal peptide" evidence="5">
    <location>
        <begin position="1"/>
        <end position="17"/>
    </location>
</feature>
<dbReference type="RefSeq" id="WP_119759383.1">
    <property type="nucleotide sequence ID" value="NZ_QYUM01000002.1"/>
</dbReference>
<keyword evidence="3" id="KW-0378">Hydrolase</keyword>
<feature type="chain" id="PRO_5019174649" evidence="5">
    <location>
        <begin position="18"/>
        <end position="768"/>
    </location>
</feature>
<protein>
    <submittedName>
        <fullName evidence="7">Arylsulfatase</fullName>
    </submittedName>
</protein>
<evidence type="ECO:0000256" key="3">
    <source>
        <dbReference type="ARBA" id="ARBA00022801"/>
    </source>
</evidence>
<accession>A0A418WPF9</accession>
<evidence type="ECO:0000259" key="6">
    <source>
        <dbReference type="Pfam" id="PF00884"/>
    </source>
</evidence>
<dbReference type="InterPro" id="IPR000917">
    <property type="entry name" value="Sulfatase_N"/>
</dbReference>
<comment type="caution">
    <text evidence="7">The sequence shown here is derived from an EMBL/GenBank/DDBJ whole genome shotgun (WGS) entry which is preliminary data.</text>
</comment>
<keyword evidence="4" id="KW-0106">Calcium</keyword>
<feature type="domain" description="Sulfatase N-terminal" evidence="6">
    <location>
        <begin position="56"/>
        <end position="468"/>
    </location>
</feature>
<evidence type="ECO:0000313" key="7">
    <source>
        <dbReference type="EMBL" id="RJF93104.1"/>
    </source>
</evidence>
<organism evidence="7 8">
    <name type="scientific">Sphingomonas cavernae</name>
    <dbReference type="NCBI Taxonomy" id="2320861"/>
    <lineage>
        <taxon>Bacteria</taxon>
        <taxon>Pseudomonadati</taxon>
        <taxon>Pseudomonadota</taxon>
        <taxon>Alphaproteobacteria</taxon>
        <taxon>Sphingomonadales</taxon>
        <taxon>Sphingomonadaceae</taxon>
        <taxon>Sphingomonas</taxon>
    </lineage>
</organism>
<dbReference type="Gene3D" id="3.40.720.10">
    <property type="entry name" value="Alkaline Phosphatase, subunit A"/>
    <property type="match status" value="1"/>
</dbReference>
<dbReference type="Pfam" id="PF00884">
    <property type="entry name" value="Sulfatase"/>
    <property type="match status" value="1"/>
</dbReference>
<dbReference type="EMBL" id="QYUM01000002">
    <property type="protein sequence ID" value="RJF93104.1"/>
    <property type="molecule type" value="Genomic_DNA"/>
</dbReference>
<evidence type="ECO:0000256" key="5">
    <source>
        <dbReference type="SAM" id="SignalP"/>
    </source>
</evidence>
<dbReference type="PROSITE" id="PS00523">
    <property type="entry name" value="SULFATASE_1"/>
    <property type="match status" value="1"/>
</dbReference>
<keyword evidence="2" id="KW-0479">Metal-binding</keyword>
<proteinExistence type="inferred from homology"/>
<dbReference type="GO" id="GO:0046872">
    <property type="term" value="F:metal ion binding"/>
    <property type="evidence" value="ECO:0007669"/>
    <property type="project" value="UniProtKB-KW"/>
</dbReference>
<dbReference type="AlphaFoldDB" id="A0A418WPF9"/>
<dbReference type="InterPro" id="IPR050738">
    <property type="entry name" value="Sulfatase"/>
</dbReference>
<reference evidence="7 8" key="1">
    <citation type="submission" date="2018-09" db="EMBL/GenBank/DDBJ databases">
        <authorList>
            <person name="Zhu H."/>
        </authorList>
    </citation>
    <scope>NUCLEOTIDE SEQUENCE [LARGE SCALE GENOMIC DNA]</scope>
    <source>
        <strain evidence="7 8">K2R01-6</strain>
    </source>
</reference>
<dbReference type="PANTHER" id="PTHR42693:SF43">
    <property type="entry name" value="BLL2667 PROTEIN"/>
    <property type="match status" value="1"/>
</dbReference>
<evidence type="ECO:0000256" key="1">
    <source>
        <dbReference type="ARBA" id="ARBA00008779"/>
    </source>
</evidence>
<dbReference type="SUPFAM" id="SSF53649">
    <property type="entry name" value="Alkaline phosphatase-like"/>
    <property type="match status" value="1"/>
</dbReference>
<dbReference type="Proteomes" id="UP000286100">
    <property type="component" value="Unassembled WGS sequence"/>
</dbReference>
<evidence type="ECO:0000256" key="4">
    <source>
        <dbReference type="ARBA" id="ARBA00022837"/>
    </source>
</evidence>
<dbReference type="CDD" id="cd16025">
    <property type="entry name" value="PAS_like"/>
    <property type="match status" value="1"/>
</dbReference>